<dbReference type="GeneID" id="80910497"/>
<dbReference type="InterPro" id="IPR023606">
    <property type="entry name" value="CoA-Trfase_III_dom_1_sf"/>
</dbReference>
<dbReference type="AlphaFoldDB" id="A0A9W9C919"/>
<dbReference type="PANTHER" id="PTHR48229:SF1">
    <property type="entry name" value="ALPHA METHYLACYL-COA RACEMASE-RELATED"/>
    <property type="match status" value="1"/>
</dbReference>
<reference evidence="1" key="1">
    <citation type="submission" date="2022-10" db="EMBL/GenBank/DDBJ databases">
        <title>Tapping the CABI collections for fungal endophytes: first genome assemblies for Collariella, Neodidymelliopsis, Ascochyta clinopodiicola, Didymella pomorum, Didymosphaeria variabile, Neocosmospora piperis and Neocucurbitaria cava.</title>
        <authorList>
            <person name="Hill R."/>
        </authorList>
    </citation>
    <scope>NUCLEOTIDE SEQUENCE</scope>
    <source>
        <strain evidence="1">IMI 356815</strain>
    </source>
</reference>
<dbReference type="OrthoDB" id="2308815at2759"/>
<gene>
    <name evidence="1" type="ORF">N0V89_006967</name>
</gene>
<protein>
    <submittedName>
        <fullName evidence="1">Uncharacterized protein</fullName>
    </submittedName>
</protein>
<dbReference type="SUPFAM" id="SSF89796">
    <property type="entry name" value="CoA-transferase family III (CaiB/BaiF)"/>
    <property type="match status" value="1"/>
</dbReference>
<dbReference type="EMBL" id="JAPEUX010000005">
    <property type="protein sequence ID" value="KAJ4351624.1"/>
    <property type="molecule type" value="Genomic_DNA"/>
</dbReference>
<sequence length="230" mass="26053">MVFYKSTEESKNILQTLLELFNEHDDELPKSIRHRAENVTFEAKRTLPYFPIPFKETETTAALKAMEASVVAELGDLKAGKDAQRAIKIDLEKTTAFLFQAYLATVGGKTKLDPDAKKLLKDTDLLQAQSNPYRRMSANLYETNRQGEYYHIHGSLEASKTLGMIGLEPFRPDLETHEEIVSTIEGAVRKFTTEQLEEMNAANKQAGIPVLKHEDFLKTPHVSLLTVIWK</sequence>
<accession>A0A9W9C919</accession>
<name>A0A9W9C919_9PLEO</name>
<dbReference type="Proteomes" id="UP001140513">
    <property type="component" value="Unassembled WGS sequence"/>
</dbReference>
<evidence type="ECO:0000313" key="1">
    <source>
        <dbReference type="EMBL" id="KAJ4351624.1"/>
    </source>
</evidence>
<dbReference type="InterPro" id="IPR052985">
    <property type="entry name" value="CoA-trans_III_biosynth/detox"/>
</dbReference>
<dbReference type="RefSeq" id="XP_056069980.1">
    <property type="nucleotide sequence ID" value="XM_056215733.1"/>
</dbReference>
<comment type="caution">
    <text evidence="1">The sequence shown here is derived from an EMBL/GenBank/DDBJ whole genome shotgun (WGS) entry which is preliminary data.</text>
</comment>
<organism evidence="1 2">
    <name type="scientific">Didymosphaeria variabile</name>
    <dbReference type="NCBI Taxonomy" id="1932322"/>
    <lineage>
        <taxon>Eukaryota</taxon>
        <taxon>Fungi</taxon>
        <taxon>Dikarya</taxon>
        <taxon>Ascomycota</taxon>
        <taxon>Pezizomycotina</taxon>
        <taxon>Dothideomycetes</taxon>
        <taxon>Pleosporomycetidae</taxon>
        <taxon>Pleosporales</taxon>
        <taxon>Massarineae</taxon>
        <taxon>Didymosphaeriaceae</taxon>
        <taxon>Didymosphaeria</taxon>
    </lineage>
</organism>
<proteinExistence type="predicted"/>
<keyword evidence="2" id="KW-1185">Reference proteome</keyword>
<evidence type="ECO:0000313" key="2">
    <source>
        <dbReference type="Proteomes" id="UP001140513"/>
    </source>
</evidence>
<dbReference type="PANTHER" id="PTHR48229">
    <property type="entry name" value="CAIB/BAIF FAMILY ENZYME (AFU_ORTHOLOGUE AFUA_1G05360)-RELATED"/>
    <property type="match status" value="1"/>
</dbReference>